<evidence type="ECO:0000313" key="4">
    <source>
        <dbReference type="Proteomes" id="UP000294919"/>
    </source>
</evidence>
<feature type="domain" description="GGDEF" evidence="2">
    <location>
        <begin position="134"/>
        <end position="278"/>
    </location>
</feature>
<dbReference type="InterPro" id="IPR029787">
    <property type="entry name" value="Nucleotide_cyclase"/>
</dbReference>
<dbReference type="EMBL" id="SLWV01000032">
    <property type="protein sequence ID" value="TCO69364.1"/>
    <property type="molecule type" value="Genomic_DNA"/>
</dbReference>
<evidence type="ECO:0000256" key="1">
    <source>
        <dbReference type="SAM" id="Phobius"/>
    </source>
</evidence>
<dbReference type="OrthoDB" id="2157599at2"/>
<dbReference type="Gene3D" id="3.30.70.270">
    <property type="match status" value="1"/>
</dbReference>
<name>A0A4R2K9G1_9FIRM</name>
<organism evidence="3 4">
    <name type="scientific">Marinisporobacter balticus</name>
    <dbReference type="NCBI Taxonomy" id="2018667"/>
    <lineage>
        <taxon>Bacteria</taxon>
        <taxon>Bacillati</taxon>
        <taxon>Bacillota</taxon>
        <taxon>Clostridia</taxon>
        <taxon>Peptostreptococcales</taxon>
        <taxon>Thermotaleaceae</taxon>
        <taxon>Marinisporobacter</taxon>
    </lineage>
</organism>
<dbReference type="AlphaFoldDB" id="A0A4R2K9G1"/>
<keyword evidence="1" id="KW-1133">Transmembrane helix</keyword>
<accession>A0A4R2K9G1</accession>
<keyword evidence="1" id="KW-0812">Transmembrane</keyword>
<keyword evidence="1" id="KW-0472">Membrane</keyword>
<protein>
    <submittedName>
        <fullName evidence="3">GGDEF domain-containing protein</fullName>
    </submittedName>
</protein>
<dbReference type="InterPro" id="IPR043128">
    <property type="entry name" value="Rev_trsase/Diguanyl_cyclase"/>
</dbReference>
<dbReference type="Pfam" id="PF00990">
    <property type="entry name" value="GGDEF"/>
    <property type="match status" value="1"/>
</dbReference>
<evidence type="ECO:0000313" key="3">
    <source>
        <dbReference type="EMBL" id="TCO69364.1"/>
    </source>
</evidence>
<dbReference type="RefSeq" id="WP_132247637.1">
    <property type="nucleotide sequence ID" value="NZ_SLWV01000032.1"/>
</dbReference>
<dbReference type="Proteomes" id="UP000294919">
    <property type="component" value="Unassembled WGS sequence"/>
</dbReference>
<feature type="transmembrane region" description="Helical" evidence="1">
    <location>
        <begin position="94"/>
        <end position="110"/>
    </location>
</feature>
<reference evidence="3 4" key="1">
    <citation type="submission" date="2019-03" db="EMBL/GenBank/DDBJ databases">
        <title>Genomic Encyclopedia of Type Strains, Phase IV (KMG-IV): sequencing the most valuable type-strain genomes for metagenomic binning, comparative biology and taxonomic classification.</title>
        <authorList>
            <person name="Goeker M."/>
        </authorList>
    </citation>
    <scope>NUCLEOTIDE SEQUENCE [LARGE SCALE GENOMIC DNA]</scope>
    <source>
        <strain evidence="3 4">DSM 102940</strain>
    </source>
</reference>
<keyword evidence="4" id="KW-1185">Reference proteome</keyword>
<proteinExistence type="predicted"/>
<sequence length="286" mass="33593">MLKEINTKASKKIDLIDTATINIFFLLIVVFAYGELEKESMNFFILLSVMIGIIISYYTNITFAILCSIVFDFLYASTYIFLNITKSEPIKLNVYFWMIIVPVLMIIFAYKGKLTKDIQIENYKLKQENREMVMIDKETGLRNAQSFFDELQGFMNINKRYGLIVYLMLVKIKYDDTLLRIIGRAKYDKTIKVLSKAIDGMLRMEDKKYLLREQNMFGIIFLTQNNDGEIVKSRLKNIIKETKFEEELINKIKIEVLVGLVQYDKDQVNSAIEFFEIAQKDMEYDV</sequence>
<comment type="caution">
    <text evidence="3">The sequence shown here is derived from an EMBL/GenBank/DDBJ whole genome shotgun (WGS) entry which is preliminary data.</text>
</comment>
<dbReference type="InterPro" id="IPR000160">
    <property type="entry name" value="GGDEF_dom"/>
</dbReference>
<gene>
    <name evidence="3" type="ORF">EV214_13230</name>
</gene>
<feature type="transmembrane region" description="Helical" evidence="1">
    <location>
        <begin position="12"/>
        <end position="34"/>
    </location>
</feature>
<dbReference type="SUPFAM" id="SSF55073">
    <property type="entry name" value="Nucleotide cyclase"/>
    <property type="match status" value="1"/>
</dbReference>
<evidence type="ECO:0000259" key="2">
    <source>
        <dbReference type="Pfam" id="PF00990"/>
    </source>
</evidence>